<comment type="caution">
    <text evidence="2">The sequence shown here is derived from an EMBL/GenBank/DDBJ whole genome shotgun (WGS) entry which is preliminary data.</text>
</comment>
<dbReference type="Proteomes" id="UP001159363">
    <property type="component" value="Chromosome X"/>
</dbReference>
<dbReference type="InterPro" id="IPR036397">
    <property type="entry name" value="RNaseH_sf"/>
</dbReference>
<dbReference type="InterPro" id="IPR001584">
    <property type="entry name" value="Integrase_cat-core"/>
</dbReference>
<dbReference type="InterPro" id="IPR012337">
    <property type="entry name" value="RNaseH-like_sf"/>
</dbReference>
<gene>
    <name evidence="2" type="ORF">PR048_011822</name>
</gene>
<organism evidence="2 3">
    <name type="scientific">Dryococelus australis</name>
    <dbReference type="NCBI Taxonomy" id="614101"/>
    <lineage>
        <taxon>Eukaryota</taxon>
        <taxon>Metazoa</taxon>
        <taxon>Ecdysozoa</taxon>
        <taxon>Arthropoda</taxon>
        <taxon>Hexapoda</taxon>
        <taxon>Insecta</taxon>
        <taxon>Pterygota</taxon>
        <taxon>Neoptera</taxon>
        <taxon>Polyneoptera</taxon>
        <taxon>Phasmatodea</taxon>
        <taxon>Verophasmatodea</taxon>
        <taxon>Anareolatae</taxon>
        <taxon>Phasmatidae</taxon>
        <taxon>Eurycanthinae</taxon>
        <taxon>Dryococelus</taxon>
    </lineage>
</organism>
<dbReference type="PROSITE" id="PS50994">
    <property type="entry name" value="INTEGRASE"/>
    <property type="match status" value="1"/>
</dbReference>
<sequence>MSKKVILDNGTQFRSRKWRVALENMLGIQVRYTSVYHPSVNLTEGVMRELRRLFRVFCHENRNSGVGKVVEIEHLLNNVHHESTGYTPIELIKAQQPESQLTKLVNFPPQVNTDLVVKFQRVSKR</sequence>
<dbReference type="InterPro" id="IPR050951">
    <property type="entry name" value="Retrovirus_Pol_polyprotein"/>
</dbReference>
<keyword evidence="3" id="KW-1185">Reference proteome</keyword>
<dbReference type="Gene3D" id="3.30.420.10">
    <property type="entry name" value="Ribonuclease H-like superfamily/Ribonuclease H"/>
    <property type="match status" value="1"/>
</dbReference>
<protein>
    <recommendedName>
        <fullName evidence="1">Integrase catalytic domain-containing protein</fullName>
    </recommendedName>
</protein>
<accession>A0ABQ9HNB3</accession>
<dbReference type="PANTHER" id="PTHR37984">
    <property type="entry name" value="PROTEIN CBG26694"/>
    <property type="match status" value="1"/>
</dbReference>
<dbReference type="SUPFAM" id="SSF53098">
    <property type="entry name" value="Ribonuclease H-like"/>
    <property type="match status" value="1"/>
</dbReference>
<evidence type="ECO:0000259" key="1">
    <source>
        <dbReference type="PROSITE" id="PS50994"/>
    </source>
</evidence>
<feature type="domain" description="Integrase catalytic" evidence="1">
    <location>
        <begin position="1"/>
        <end position="96"/>
    </location>
</feature>
<proteinExistence type="predicted"/>
<evidence type="ECO:0000313" key="2">
    <source>
        <dbReference type="EMBL" id="KAJ8885624.1"/>
    </source>
</evidence>
<dbReference type="EMBL" id="JARBHB010000004">
    <property type="protein sequence ID" value="KAJ8885624.1"/>
    <property type="molecule type" value="Genomic_DNA"/>
</dbReference>
<name>A0ABQ9HNB3_9NEOP</name>
<dbReference type="PANTHER" id="PTHR37984:SF15">
    <property type="entry name" value="INTEGRASE CATALYTIC DOMAIN-CONTAINING PROTEIN"/>
    <property type="match status" value="1"/>
</dbReference>
<evidence type="ECO:0000313" key="3">
    <source>
        <dbReference type="Proteomes" id="UP001159363"/>
    </source>
</evidence>
<reference evidence="2 3" key="1">
    <citation type="submission" date="2023-02" db="EMBL/GenBank/DDBJ databases">
        <title>LHISI_Scaffold_Assembly.</title>
        <authorList>
            <person name="Stuart O.P."/>
            <person name="Cleave R."/>
            <person name="Magrath M.J.L."/>
            <person name="Mikheyev A.S."/>
        </authorList>
    </citation>
    <scope>NUCLEOTIDE SEQUENCE [LARGE SCALE GENOMIC DNA]</scope>
    <source>
        <strain evidence="2">Daus_M_001</strain>
        <tissue evidence="2">Leg muscle</tissue>
    </source>
</reference>